<feature type="compositionally biased region" description="Basic and acidic residues" evidence="1">
    <location>
        <begin position="81"/>
        <end position="94"/>
    </location>
</feature>
<dbReference type="EMBL" id="UZAU01000796">
    <property type="status" value="NOT_ANNOTATED_CDS"/>
    <property type="molecule type" value="Genomic_DNA"/>
</dbReference>
<dbReference type="Gramene" id="evm.model.10.364">
    <property type="protein sequence ID" value="cds.evm.model.10.364"/>
    <property type="gene ID" value="evm.TU.10.364"/>
</dbReference>
<sequence length="220" mass="23518">FQRKMAKTKNAPPSKKPSRGSSAASLITPPAPPAPANGVPGSSSASTKTTKKLKSQARNSTYNLISLTIIASLISTSTLGLRDHDESHSSDHSLSKSSSSKGAPNIEKAMVPLPKISSRTRSKAKSLKENPPSISLSDSKHEEETEEDQELEGVSDSSEEFVPKEQSSADDSWSKSEVPEPEPVSVEPVAIPAAFPKKDKGKQPIVSPSPILPQKRKRPY</sequence>
<reference evidence="2" key="1">
    <citation type="submission" date="2021-03" db="UniProtKB">
        <authorList>
            <consortium name="EnsemblPlants"/>
        </authorList>
    </citation>
    <scope>IDENTIFICATION</scope>
</reference>
<accession>A0A803QNI3</accession>
<evidence type="ECO:0000256" key="1">
    <source>
        <dbReference type="SAM" id="MobiDB-lite"/>
    </source>
</evidence>
<dbReference type="EnsemblPlants" id="evm.model.10.364">
    <property type="protein sequence ID" value="cds.evm.model.10.364"/>
    <property type="gene ID" value="evm.TU.10.364"/>
</dbReference>
<feature type="region of interest" description="Disordered" evidence="1">
    <location>
        <begin position="1"/>
        <end position="58"/>
    </location>
</feature>
<feature type="compositionally biased region" description="Low complexity" evidence="1">
    <location>
        <begin position="36"/>
        <end position="48"/>
    </location>
</feature>
<protein>
    <submittedName>
        <fullName evidence="2">Uncharacterized protein</fullName>
    </submittedName>
</protein>
<organism evidence="2 3">
    <name type="scientific">Cannabis sativa</name>
    <name type="common">Hemp</name>
    <name type="synonym">Marijuana</name>
    <dbReference type="NCBI Taxonomy" id="3483"/>
    <lineage>
        <taxon>Eukaryota</taxon>
        <taxon>Viridiplantae</taxon>
        <taxon>Streptophyta</taxon>
        <taxon>Embryophyta</taxon>
        <taxon>Tracheophyta</taxon>
        <taxon>Spermatophyta</taxon>
        <taxon>Magnoliopsida</taxon>
        <taxon>eudicotyledons</taxon>
        <taxon>Gunneridae</taxon>
        <taxon>Pentapetalae</taxon>
        <taxon>rosids</taxon>
        <taxon>fabids</taxon>
        <taxon>Rosales</taxon>
        <taxon>Cannabaceae</taxon>
        <taxon>Cannabis</taxon>
    </lineage>
</organism>
<feature type="compositionally biased region" description="Acidic residues" evidence="1">
    <location>
        <begin position="144"/>
        <end position="159"/>
    </location>
</feature>
<proteinExistence type="predicted"/>
<evidence type="ECO:0000313" key="3">
    <source>
        <dbReference type="Proteomes" id="UP000596661"/>
    </source>
</evidence>
<dbReference type="AlphaFoldDB" id="A0A803QNI3"/>
<feature type="region of interest" description="Disordered" evidence="1">
    <location>
        <begin position="81"/>
        <end position="220"/>
    </location>
</feature>
<evidence type="ECO:0000313" key="2">
    <source>
        <dbReference type="EnsemblPlants" id="cds.evm.model.10.364"/>
    </source>
</evidence>
<keyword evidence="3" id="KW-1185">Reference proteome</keyword>
<name>A0A803QNI3_CANSA</name>
<dbReference type="Proteomes" id="UP000596661">
    <property type="component" value="Unassembled WGS sequence"/>
</dbReference>